<dbReference type="PROSITE" id="PS51007">
    <property type="entry name" value="CYTC"/>
    <property type="match status" value="1"/>
</dbReference>
<dbReference type="GO" id="GO:0009055">
    <property type="term" value="F:electron transfer activity"/>
    <property type="evidence" value="ECO:0007669"/>
    <property type="project" value="InterPro"/>
</dbReference>
<feature type="signal peptide" evidence="5">
    <location>
        <begin position="1"/>
        <end position="19"/>
    </location>
</feature>
<accession>A0A1I0PYK7</accession>
<dbReference type="NCBIfam" id="TIGR04485">
    <property type="entry name" value="thiosulf_SoxX"/>
    <property type="match status" value="1"/>
</dbReference>
<dbReference type="InterPro" id="IPR030999">
    <property type="entry name" value="Thiosulf_SoxX"/>
</dbReference>
<dbReference type="RefSeq" id="WP_089994670.1">
    <property type="nucleotide sequence ID" value="NZ_FOIZ01000001.1"/>
</dbReference>
<keyword evidence="2 4" id="KW-0479">Metal-binding</keyword>
<gene>
    <name evidence="7" type="ORF">SAMN04488515_1529</name>
</gene>
<evidence type="ECO:0000313" key="7">
    <source>
        <dbReference type="EMBL" id="SEW19546.1"/>
    </source>
</evidence>
<dbReference type="STRING" id="364200.SAMN04488515_1529"/>
<sequence length="157" mass="16673">MKRKILIFCCLAFATPTFAEDVAPDDVVYSEYGEVEASLSGVAGDPDAGREIMVARGKGNCIACHEVTALKDEPFHGEVGPILDGAGDRWTAAELRGLVANPKNTFEGTVMPAFYRTSGFTRPGDAFTGKAATGPLSPLLTAQEVEDVVAYLQTLTE</sequence>
<dbReference type="AlphaFoldDB" id="A0A1I0PYK7"/>
<dbReference type="InterPro" id="IPR036909">
    <property type="entry name" value="Cyt_c-like_dom_sf"/>
</dbReference>
<evidence type="ECO:0000256" key="3">
    <source>
        <dbReference type="ARBA" id="ARBA00023004"/>
    </source>
</evidence>
<evidence type="ECO:0000259" key="6">
    <source>
        <dbReference type="PROSITE" id="PS51007"/>
    </source>
</evidence>
<keyword evidence="3 4" id="KW-0408">Iron</keyword>
<dbReference type="GO" id="GO:0046872">
    <property type="term" value="F:metal ion binding"/>
    <property type="evidence" value="ECO:0007669"/>
    <property type="project" value="UniProtKB-KW"/>
</dbReference>
<feature type="domain" description="Cytochrome c" evidence="6">
    <location>
        <begin position="44"/>
        <end position="156"/>
    </location>
</feature>
<keyword evidence="5" id="KW-0732">Signal</keyword>
<feature type="chain" id="PRO_5011640716" evidence="5">
    <location>
        <begin position="20"/>
        <end position="157"/>
    </location>
</feature>
<keyword evidence="8" id="KW-1185">Reference proteome</keyword>
<evidence type="ECO:0000313" key="8">
    <source>
        <dbReference type="Proteomes" id="UP000199167"/>
    </source>
</evidence>
<evidence type="ECO:0000256" key="4">
    <source>
        <dbReference type="PROSITE-ProRule" id="PRU00433"/>
    </source>
</evidence>
<dbReference type="InterPro" id="IPR009056">
    <property type="entry name" value="Cyt_c-like_dom"/>
</dbReference>
<evidence type="ECO:0000256" key="1">
    <source>
        <dbReference type="ARBA" id="ARBA00022617"/>
    </source>
</evidence>
<dbReference type="SUPFAM" id="SSF46626">
    <property type="entry name" value="Cytochrome c"/>
    <property type="match status" value="1"/>
</dbReference>
<proteinExistence type="predicted"/>
<organism evidence="7 8">
    <name type="scientific">Cognatiyoonia koreensis</name>
    <dbReference type="NCBI Taxonomy" id="364200"/>
    <lineage>
        <taxon>Bacteria</taxon>
        <taxon>Pseudomonadati</taxon>
        <taxon>Pseudomonadota</taxon>
        <taxon>Alphaproteobacteria</taxon>
        <taxon>Rhodobacterales</taxon>
        <taxon>Paracoccaceae</taxon>
        <taxon>Cognatiyoonia</taxon>
    </lineage>
</organism>
<reference evidence="7 8" key="1">
    <citation type="submission" date="2016-10" db="EMBL/GenBank/DDBJ databases">
        <authorList>
            <person name="de Groot N.N."/>
        </authorList>
    </citation>
    <scope>NUCLEOTIDE SEQUENCE [LARGE SCALE GENOMIC DNA]</scope>
    <source>
        <strain evidence="7 8">DSM 17925</strain>
    </source>
</reference>
<keyword evidence="1 4" id="KW-0349">Heme</keyword>
<dbReference type="Proteomes" id="UP000199167">
    <property type="component" value="Unassembled WGS sequence"/>
</dbReference>
<dbReference type="GO" id="GO:0020037">
    <property type="term" value="F:heme binding"/>
    <property type="evidence" value="ECO:0007669"/>
    <property type="project" value="InterPro"/>
</dbReference>
<dbReference type="Pfam" id="PF00034">
    <property type="entry name" value="Cytochrom_C"/>
    <property type="match status" value="1"/>
</dbReference>
<dbReference type="EMBL" id="FOIZ01000001">
    <property type="protein sequence ID" value="SEW19546.1"/>
    <property type="molecule type" value="Genomic_DNA"/>
</dbReference>
<name>A0A1I0PYK7_9RHOB</name>
<protein>
    <submittedName>
        <fullName evidence="7">Sulfur-oxidizing protein SoxX</fullName>
    </submittedName>
</protein>
<evidence type="ECO:0000256" key="5">
    <source>
        <dbReference type="SAM" id="SignalP"/>
    </source>
</evidence>
<dbReference type="Gene3D" id="1.10.760.10">
    <property type="entry name" value="Cytochrome c-like domain"/>
    <property type="match status" value="1"/>
</dbReference>
<evidence type="ECO:0000256" key="2">
    <source>
        <dbReference type="ARBA" id="ARBA00022723"/>
    </source>
</evidence>
<dbReference type="OrthoDB" id="9793634at2"/>